<gene>
    <name evidence="1" type="ORF">HMPREF9021_02211</name>
</gene>
<dbReference type="HOGENOM" id="CLU_2304130_0_0_4"/>
<protein>
    <submittedName>
        <fullName evidence="1">Uncharacterized protein</fullName>
    </submittedName>
</protein>
<dbReference type="AlphaFoldDB" id="V9H7E6"/>
<accession>V9H7E6</accession>
<name>V9H7E6_9NEIS</name>
<keyword evidence="2" id="KW-1185">Reference proteome</keyword>
<dbReference type="STRING" id="641147.HMPREF9021_02211"/>
<dbReference type="Proteomes" id="UP000017813">
    <property type="component" value="Unassembled WGS sequence"/>
</dbReference>
<sequence length="100" mass="11901">MNKKTFQTEYGLLTIRVEPIKKHRYKTVFKLCWIEPPEFGLFTELGTATVAIDWEVYLYTKRRQRRTFNHLIKSGNVQNLAKMMKLQTKELMSKNDETAD</sequence>
<dbReference type="RefSeq" id="WP_002643024.1">
    <property type="nucleotide sequence ID" value="NZ_CP019448.1"/>
</dbReference>
<organism evidence="1 2">
    <name type="scientific">Simonsiella muelleri ATCC 29453</name>
    <dbReference type="NCBI Taxonomy" id="641147"/>
    <lineage>
        <taxon>Bacteria</taxon>
        <taxon>Pseudomonadati</taxon>
        <taxon>Pseudomonadota</taxon>
        <taxon>Betaproteobacteria</taxon>
        <taxon>Neisseriales</taxon>
        <taxon>Neisseriaceae</taxon>
        <taxon>Simonsiella</taxon>
    </lineage>
</organism>
<dbReference type="KEGG" id="smur:BWP33_06265"/>
<dbReference type="EMBL" id="ADCY02000063">
    <property type="protein sequence ID" value="EFG29950.1"/>
    <property type="molecule type" value="Genomic_DNA"/>
</dbReference>
<reference evidence="1 2" key="2">
    <citation type="submission" date="2011-10" db="EMBL/GenBank/DDBJ databases">
        <title>The Genome Sequence of Simonsiella muelleri ATCC 29453.</title>
        <authorList>
            <consortium name="The Broad Institute Genome Sequencing Platform"/>
            <consortium name="The Broad Institute Genome Sequencing Center for Infectious Disease"/>
            <person name="Earl A."/>
            <person name="Ward D."/>
            <person name="Feldgarden M."/>
            <person name="Gevers D."/>
            <person name="Izard J."/>
            <person name="Baranova O.V."/>
            <person name="Blanton J.M."/>
            <person name="Tanner A.C."/>
            <person name="Dewhirst F."/>
            <person name="Young S.K."/>
            <person name="Zeng Q."/>
            <person name="Gargeya S."/>
            <person name="Fitzgerald M."/>
            <person name="Haas B."/>
            <person name="Abouelleil A."/>
            <person name="Alvarado L."/>
            <person name="Arachchi H.M."/>
            <person name="Berlin A."/>
            <person name="Brown A."/>
            <person name="Chapman S.B."/>
            <person name="Chen Z."/>
            <person name="Dunbar C."/>
            <person name="Freedman E."/>
            <person name="Gearin G."/>
            <person name="Goldberg J."/>
            <person name="Griggs A."/>
            <person name="Gujja S."/>
            <person name="Heiman D."/>
            <person name="Howarth C."/>
            <person name="Larson L."/>
            <person name="Lui A."/>
            <person name="MacDonald P.J.P."/>
            <person name="Montmayeur A."/>
            <person name="Murphy C."/>
            <person name="Neiman D."/>
            <person name="Pearson M."/>
            <person name="Priest M."/>
            <person name="Roberts A."/>
            <person name="Saif S."/>
            <person name="Shea T."/>
            <person name="Shenoy N."/>
            <person name="Sisk P."/>
            <person name="Stolte C."/>
            <person name="Sykes S."/>
            <person name="Wortman J."/>
            <person name="Nusbaum C."/>
            <person name="Birren B."/>
        </authorList>
    </citation>
    <scope>NUCLEOTIDE SEQUENCE [LARGE SCALE GENOMIC DNA]</scope>
    <source>
        <strain evidence="1 2">ATCC 29453</strain>
    </source>
</reference>
<evidence type="ECO:0000313" key="1">
    <source>
        <dbReference type="EMBL" id="EFG29950.1"/>
    </source>
</evidence>
<evidence type="ECO:0000313" key="2">
    <source>
        <dbReference type="Proteomes" id="UP000017813"/>
    </source>
</evidence>
<proteinExistence type="predicted"/>
<reference evidence="1 2" key="1">
    <citation type="submission" date="2010-03" db="EMBL/GenBank/DDBJ databases">
        <authorList>
            <consortium name="The Broad Institute Genome Sequencing Platform"/>
            <person name="Ward D."/>
            <person name="Earl A."/>
            <person name="Feldgarden M."/>
            <person name="Gevers D."/>
            <person name="Young S."/>
            <person name="Zeng Q."/>
            <person name="Koehrsen M."/>
            <person name="Alvarado L."/>
            <person name="Berlin A.M."/>
            <person name="Borenstein D."/>
            <person name="Chapman S.B."/>
            <person name="Chen Z."/>
            <person name="Engels R."/>
            <person name="Freedman E."/>
            <person name="Gellesch M."/>
            <person name="Goldberg J."/>
            <person name="Griggs A."/>
            <person name="Gujja S."/>
            <person name="Heilman E.R."/>
            <person name="Heiman D.I."/>
            <person name="Hepburn T.A."/>
            <person name="Howarth C."/>
            <person name="Jen D."/>
            <person name="Larson L."/>
            <person name="Mehta T."/>
            <person name="Park D."/>
            <person name="Pearson M."/>
            <person name="Richards J."/>
            <person name="Roberts A."/>
            <person name="Saif S."/>
            <person name="Shea T.D."/>
            <person name="Shenoy N."/>
            <person name="Sisk P."/>
            <person name="Stolte C."/>
            <person name="Sykes S.N."/>
            <person name="Walk T."/>
            <person name="White J."/>
            <person name="Yandava C."/>
            <person name="Izard J."/>
            <person name="Baranova O.V."/>
            <person name="Blanton J.M."/>
            <person name="Tanner A.C."/>
            <person name="Dewhirst F."/>
            <person name="Haas B."/>
            <person name="Nusbaum C."/>
            <person name="Birren B."/>
        </authorList>
    </citation>
    <scope>NUCLEOTIDE SEQUENCE [LARGE SCALE GENOMIC DNA]</scope>
    <source>
        <strain evidence="1 2">ATCC 29453</strain>
    </source>
</reference>
<comment type="caution">
    <text evidence="1">The sequence shown here is derived from an EMBL/GenBank/DDBJ whole genome shotgun (WGS) entry which is preliminary data.</text>
</comment>